<feature type="domain" description="Ty3 transposon capsid-like protein" evidence="1">
    <location>
        <begin position="6"/>
        <end position="131"/>
    </location>
</feature>
<keyword evidence="3" id="KW-1185">Reference proteome</keyword>
<reference evidence="2 3" key="1">
    <citation type="journal article" date="2006" name="Science">
        <title>Phytophthora genome sequences uncover evolutionary origins and mechanisms of pathogenesis.</title>
        <authorList>
            <person name="Tyler B.M."/>
            <person name="Tripathy S."/>
            <person name="Zhang X."/>
            <person name="Dehal P."/>
            <person name="Jiang R.H."/>
            <person name="Aerts A."/>
            <person name="Arredondo F.D."/>
            <person name="Baxter L."/>
            <person name="Bensasson D."/>
            <person name="Beynon J.L."/>
            <person name="Chapman J."/>
            <person name="Damasceno C.M."/>
            <person name="Dorrance A.E."/>
            <person name="Dou D."/>
            <person name="Dickerman A.W."/>
            <person name="Dubchak I.L."/>
            <person name="Garbelotto M."/>
            <person name="Gijzen M."/>
            <person name="Gordon S.G."/>
            <person name="Govers F."/>
            <person name="Grunwald N.J."/>
            <person name="Huang W."/>
            <person name="Ivors K.L."/>
            <person name="Jones R.W."/>
            <person name="Kamoun S."/>
            <person name="Krampis K."/>
            <person name="Lamour K.H."/>
            <person name="Lee M.K."/>
            <person name="McDonald W.H."/>
            <person name="Medina M."/>
            <person name="Meijer H.J."/>
            <person name="Nordberg E.K."/>
            <person name="Maclean D.J."/>
            <person name="Ospina-Giraldo M.D."/>
            <person name="Morris P.F."/>
            <person name="Phuntumart V."/>
            <person name="Putnam N.H."/>
            <person name="Rash S."/>
            <person name="Rose J.K."/>
            <person name="Sakihama Y."/>
            <person name="Salamov A.A."/>
            <person name="Savidor A."/>
            <person name="Scheuring C.F."/>
            <person name="Smith B.M."/>
            <person name="Sobral B.W."/>
            <person name="Terry A."/>
            <person name="Torto-Alalibo T.A."/>
            <person name="Win J."/>
            <person name="Xu Z."/>
            <person name="Zhang H."/>
            <person name="Grigoriev I.V."/>
            <person name="Rokhsar D.S."/>
            <person name="Boore J.L."/>
        </authorList>
    </citation>
    <scope>NUCLEOTIDE SEQUENCE [LARGE SCALE GENOMIC DNA]</scope>
    <source>
        <strain evidence="2 3">P6497</strain>
    </source>
</reference>
<dbReference type="PANTHER" id="PTHR33223">
    <property type="entry name" value="CCHC-TYPE DOMAIN-CONTAINING PROTEIN"/>
    <property type="match status" value="1"/>
</dbReference>
<proteinExistence type="predicted"/>
<dbReference type="AlphaFoldDB" id="G4Z2P6"/>
<sequence length="136" mass="15225">MGVQWTEAQLYHEVAAHLDGEAQRWFATVMETVVPGDENIDTLASMLRAKYMTRPTTPEVVDLLNACRQMRGERLLEYAQSLREIAEQGDISEDWLVSAFLKGMSSPMGATHVRGHRPRTLDEAVNLAIPHVGDYG</sequence>
<dbReference type="SMR" id="G4Z2P6"/>
<evidence type="ECO:0000259" key="1">
    <source>
        <dbReference type="Pfam" id="PF19259"/>
    </source>
</evidence>
<gene>
    <name evidence="2" type="ORF">PHYSODRAFT_497336</name>
</gene>
<dbReference type="Pfam" id="PF19259">
    <property type="entry name" value="Ty3_capsid"/>
    <property type="match status" value="1"/>
</dbReference>
<feature type="non-terminal residue" evidence="2">
    <location>
        <position position="136"/>
    </location>
</feature>
<dbReference type="PANTHER" id="PTHR33223:SF6">
    <property type="entry name" value="CCHC-TYPE DOMAIN-CONTAINING PROTEIN"/>
    <property type="match status" value="1"/>
</dbReference>
<evidence type="ECO:0000313" key="2">
    <source>
        <dbReference type="EMBL" id="EGZ22171.1"/>
    </source>
</evidence>
<dbReference type="RefSeq" id="XP_009524888.1">
    <property type="nucleotide sequence ID" value="XM_009526593.1"/>
</dbReference>
<organism evidence="2 3">
    <name type="scientific">Phytophthora sojae (strain P6497)</name>
    <name type="common">Soybean stem and root rot agent</name>
    <name type="synonym">Phytophthora megasperma f. sp. glycines</name>
    <dbReference type="NCBI Taxonomy" id="1094619"/>
    <lineage>
        <taxon>Eukaryota</taxon>
        <taxon>Sar</taxon>
        <taxon>Stramenopiles</taxon>
        <taxon>Oomycota</taxon>
        <taxon>Peronosporomycetes</taxon>
        <taxon>Peronosporales</taxon>
        <taxon>Peronosporaceae</taxon>
        <taxon>Phytophthora</taxon>
    </lineage>
</organism>
<dbReference type="InterPro" id="IPR045358">
    <property type="entry name" value="Ty3_capsid"/>
</dbReference>
<protein>
    <recommendedName>
        <fullName evidence="1">Ty3 transposon capsid-like protein domain-containing protein</fullName>
    </recommendedName>
</protein>
<dbReference type="GeneID" id="20657425"/>
<name>G4Z2P6_PHYSP</name>
<dbReference type="InParanoid" id="G4Z2P6"/>
<accession>G4Z2P6</accession>
<evidence type="ECO:0000313" key="3">
    <source>
        <dbReference type="Proteomes" id="UP000002640"/>
    </source>
</evidence>
<dbReference type="EMBL" id="JH159153">
    <property type="protein sequence ID" value="EGZ22171.1"/>
    <property type="molecule type" value="Genomic_DNA"/>
</dbReference>
<dbReference type="KEGG" id="psoj:PHYSODRAFT_497336"/>
<dbReference type="Proteomes" id="UP000002640">
    <property type="component" value="Unassembled WGS sequence"/>
</dbReference>